<comment type="similarity">
    <text evidence="1">Belongs to the phosphate acetyltransferase and butyryltransferase family.</text>
</comment>
<proteinExistence type="inferred from homology"/>
<evidence type="ECO:0000259" key="4">
    <source>
        <dbReference type="Pfam" id="PF01515"/>
    </source>
</evidence>
<evidence type="ECO:0000313" key="5">
    <source>
        <dbReference type="EMBL" id="PVX52598.1"/>
    </source>
</evidence>
<evidence type="ECO:0000256" key="2">
    <source>
        <dbReference type="ARBA" id="ARBA00022679"/>
    </source>
</evidence>
<keyword evidence="6" id="KW-1185">Reference proteome</keyword>
<dbReference type="InterPro" id="IPR002505">
    <property type="entry name" value="PTA_PTB"/>
</dbReference>
<sequence>MDIKKLDDMFVALEGKPKKNLVAAYANDDHTIGALYQAVQKGIINATIVGDKDEIEKVCKENNYNVSDFTIVHEPVDVKAAAKAVELIHEGKGEMIMKGLVSTDKFMRAILNKEKGLLPYKGTLSHVTVFENTNYHKLLIVGDVAVIPLPDFKQKITITNNVAQTARALGVENPKVALVSASEQVLPQLESNMEFSVISKMNQRGQIKGCVVDGPLSIDAAIDEEAVKIKKVDSPVAGDADCLVFSNIEAGNVFYKTSTKLAKSRIAAAVLGAKVPTILSSRGDTTQDKLNSIALSCLLAHGAKA</sequence>
<dbReference type="PIRSF" id="PIRSF000428">
    <property type="entry name" value="P_Ac_trans"/>
    <property type="match status" value="1"/>
</dbReference>
<dbReference type="GO" id="GO:0016746">
    <property type="term" value="F:acyltransferase activity"/>
    <property type="evidence" value="ECO:0007669"/>
    <property type="project" value="UniProtKB-KW"/>
</dbReference>
<evidence type="ECO:0000313" key="6">
    <source>
        <dbReference type="Proteomes" id="UP000251835"/>
    </source>
</evidence>
<dbReference type="PANTHER" id="PTHR43356:SF2">
    <property type="entry name" value="PHOSPHATE ACETYLTRANSFERASE"/>
    <property type="match status" value="1"/>
</dbReference>
<dbReference type="PANTHER" id="PTHR43356">
    <property type="entry name" value="PHOSPHATE ACETYLTRANSFERASE"/>
    <property type="match status" value="1"/>
</dbReference>
<protein>
    <submittedName>
        <fullName evidence="5">Phosphate butyryltransferase</fullName>
    </submittedName>
</protein>
<reference evidence="5 6" key="1">
    <citation type="submission" date="2018-05" db="EMBL/GenBank/DDBJ databases">
        <title>Genomic Encyclopedia of Type Strains, Phase IV (KMG-IV): sequencing the most valuable type-strain genomes for metagenomic binning, comparative biology and taxonomic classification.</title>
        <authorList>
            <person name="Goeker M."/>
        </authorList>
    </citation>
    <scope>NUCLEOTIDE SEQUENCE [LARGE SCALE GENOMIC DNA]</scope>
    <source>
        <strain evidence="5 6">DSM 28579</strain>
    </source>
</reference>
<dbReference type="SUPFAM" id="SSF53659">
    <property type="entry name" value="Isocitrate/Isopropylmalate dehydrogenase-like"/>
    <property type="match status" value="1"/>
</dbReference>
<gene>
    <name evidence="5" type="ORF">C7377_0927</name>
</gene>
<accession>A0A7L4US40</accession>
<feature type="domain" description="Phosphate acetyl/butaryl transferase" evidence="4">
    <location>
        <begin position="68"/>
        <end position="296"/>
    </location>
</feature>
<keyword evidence="2 5" id="KW-0808">Transferase</keyword>
<organism evidence="5 6">
    <name type="scientific">Balneicella halophila</name>
    <dbReference type="NCBI Taxonomy" id="1537566"/>
    <lineage>
        <taxon>Bacteria</taxon>
        <taxon>Pseudomonadati</taxon>
        <taxon>Bacteroidota</taxon>
        <taxon>Bacteroidia</taxon>
        <taxon>Bacteroidales</taxon>
        <taxon>Balneicellaceae</taxon>
        <taxon>Balneicella</taxon>
    </lineage>
</organism>
<evidence type="ECO:0000256" key="1">
    <source>
        <dbReference type="ARBA" id="ARBA00005656"/>
    </source>
</evidence>
<dbReference type="Pfam" id="PF01515">
    <property type="entry name" value="PTA_PTB"/>
    <property type="match status" value="1"/>
</dbReference>
<comment type="caution">
    <text evidence="5">The sequence shown here is derived from an EMBL/GenBank/DDBJ whole genome shotgun (WGS) entry which is preliminary data.</text>
</comment>
<name>A0A7L4US40_BALHA</name>
<dbReference type="InterPro" id="IPR012147">
    <property type="entry name" value="P_Ac_Bu_trans"/>
</dbReference>
<dbReference type="InterPro" id="IPR050500">
    <property type="entry name" value="Phos_Acetyltrans/Butyryltrans"/>
</dbReference>
<dbReference type="AlphaFoldDB" id="A0A7L4US40"/>
<dbReference type="Gene3D" id="3.40.718.10">
    <property type="entry name" value="Isopropylmalate Dehydrogenase"/>
    <property type="match status" value="1"/>
</dbReference>
<dbReference type="Proteomes" id="UP000251835">
    <property type="component" value="Unassembled WGS sequence"/>
</dbReference>
<keyword evidence="3" id="KW-0012">Acyltransferase</keyword>
<dbReference type="OrthoDB" id="9774179at2"/>
<dbReference type="EMBL" id="QENZ01000003">
    <property type="protein sequence ID" value="PVX52598.1"/>
    <property type="molecule type" value="Genomic_DNA"/>
</dbReference>
<dbReference type="RefSeq" id="WP_116496127.1">
    <property type="nucleotide sequence ID" value="NZ_QENZ01000003.1"/>
</dbReference>
<evidence type="ECO:0000256" key="3">
    <source>
        <dbReference type="ARBA" id="ARBA00023315"/>
    </source>
</evidence>